<dbReference type="AlphaFoldDB" id="A0A6L9Y2D8"/>
<gene>
    <name evidence="1" type="ORF">G3T36_18450</name>
</gene>
<evidence type="ECO:0000313" key="1">
    <source>
        <dbReference type="EMBL" id="NEN07841.1"/>
    </source>
</evidence>
<evidence type="ECO:0000313" key="2">
    <source>
        <dbReference type="Proteomes" id="UP000474967"/>
    </source>
</evidence>
<comment type="caution">
    <text evidence="1">The sequence shown here is derived from an EMBL/GenBank/DDBJ whole genome shotgun (WGS) entry which is preliminary data.</text>
</comment>
<name>A0A6L9Y2D8_9MICO</name>
<protein>
    <submittedName>
        <fullName evidence="1">Uncharacterized protein</fullName>
    </submittedName>
</protein>
<keyword evidence="2" id="KW-1185">Reference proteome</keyword>
<proteinExistence type="predicted"/>
<reference evidence="1 2" key="1">
    <citation type="journal article" date="2014" name="J. Microbiol.">
        <title>Diaminobutyricibacter tongyongensis gen. nov., sp. nov. and Homoserinibacter gongjuensis gen. nov., sp. nov. belong to the family Microbacteriaceae.</title>
        <authorList>
            <person name="Kim S.J."/>
            <person name="Ahn J.H."/>
            <person name="Weon H.Y."/>
            <person name="Hamada M."/>
            <person name="Suzuki K."/>
            <person name="Kwon S.W."/>
        </authorList>
    </citation>
    <scope>NUCLEOTIDE SEQUENCE [LARGE SCALE GENOMIC DNA]</scope>
    <source>
        <strain evidence="1 2">NBRC 108724</strain>
    </source>
</reference>
<dbReference type="RefSeq" id="WP_163291325.1">
    <property type="nucleotide sequence ID" value="NZ_JAAGWY010000005.1"/>
</dbReference>
<dbReference type="Proteomes" id="UP000474967">
    <property type="component" value="Unassembled WGS sequence"/>
</dbReference>
<sequence>MANQQGWNEPVTYRTRKEAEELAVQARAVVNEVTMRLPPGQFELSVETLFVGRQIPEEVAVFLASVVGVDRSLTAVEFELTFSSEENVDWIIEGLVRYRDKLLAAGE</sequence>
<accession>A0A6L9Y2D8</accession>
<organism evidence="1 2">
    <name type="scientific">Leifsonia tongyongensis</name>
    <dbReference type="NCBI Taxonomy" id="1268043"/>
    <lineage>
        <taxon>Bacteria</taxon>
        <taxon>Bacillati</taxon>
        <taxon>Actinomycetota</taxon>
        <taxon>Actinomycetes</taxon>
        <taxon>Micrococcales</taxon>
        <taxon>Microbacteriaceae</taxon>
        <taxon>Leifsonia</taxon>
    </lineage>
</organism>
<dbReference type="EMBL" id="JAAGWY010000005">
    <property type="protein sequence ID" value="NEN07841.1"/>
    <property type="molecule type" value="Genomic_DNA"/>
</dbReference>